<evidence type="ECO:0000313" key="1">
    <source>
        <dbReference type="Ensembl" id="ENSUPAP00010022660.1"/>
    </source>
</evidence>
<reference evidence="1" key="1">
    <citation type="submission" date="2025-08" db="UniProtKB">
        <authorList>
            <consortium name="Ensembl"/>
        </authorList>
    </citation>
    <scope>IDENTIFICATION</scope>
</reference>
<dbReference type="Proteomes" id="UP000694417">
    <property type="component" value="Unplaced"/>
</dbReference>
<organism evidence="1 2">
    <name type="scientific">Urocitellus parryii</name>
    <name type="common">Arctic ground squirrel</name>
    <name type="synonym">Spermophilus parryii</name>
    <dbReference type="NCBI Taxonomy" id="9999"/>
    <lineage>
        <taxon>Eukaryota</taxon>
        <taxon>Metazoa</taxon>
        <taxon>Chordata</taxon>
        <taxon>Craniata</taxon>
        <taxon>Vertebrata</taxon>
        <taxon>Euteleostomi</taxon>
        <taxon>Mammalia</taxon>
        <taxon>Eutheria</taxon>
        <taxon>Euarchontoglires</taxon>
        <taxon>Glires</taxon>
        <taxon>Rodentia</taxon>
        <taxon>Sciuromorpha</taxon>
        <taxon>Sciuridae</taxon>
        <taxon>Xerinae</taxon>
        <taxon>Marmotini</taxon>
        <taxon>Urocitellus</taxon>
    </lineage>
</organism>
<dbReference type="GeneTree" id="ENSGT01030000239475"/>
<accession>A0A8D2HY01</accession>
<name>A0A8D2HY01_UROPR</name>
<dbReference type="AlphaFoldDB" id="A0A8D2HY01"/>
<evidence type="ECO:0000313" key="2">
    <source>
        <dbReference type="Proteomes" id="UP000694417"/>
    </source>
</evidence>
<sequence length="85" mass="9307">MALLSNALSCHFHVPILHKQSPDRSERCGSLLPSALAGSSSDQSLRIILSLSLSFFRIGGKGRVEIDFLQRLSRRMIEGINICPG</sequence>
<proteinExistence type="predicted"/>
<protein>
    <submittedName>
        <fullName evidence="1">Uncharacterized protein</fullName>
    </submittedName>
</protein>
<keyword evidence="2" id="KW-1185">Reference proteome</keyword>
<reference evidence="1" key="2">
    <citation type="submission" date="2025-09" db="UniProtKB">
        <authorList>
            <consortium name="Ensembl"/>
        </authorList>
    </citation>
    <scope>IDENTIFICATION</scope>
</reference>
<dbReference type="Ensembl" id="ENSUPAT00010025792.1">
    <property type="protein sequence ID" value="ENSUPAP00010022660.1"/>
    <property type="gene ID" value="ENSUPAG00010017990.1"/>
</dbReference>